<dbReference type="Pfam" id="PF03795">
    <property type="entry name" value="YCII"/>
    <property type="match status" value="1"/>
</dbReference>
<accession>A0ABT8KSQ3</accession>
<keyword evidence="4" id="KW-1185">Reference proteome</keyword>
<dbReference type="SUPFAM" id="SSF54909">
    <property type="entry name" value="Dimeric alpha+beta barrel"/>
    <property type="match status" value="1"/>
</dbReference>
<gene>
    <name evidence="3" type="ORF">QQ008_20365</name>
</gene>
<dbReference type="Gene3D" id="3.30.70.1060">
    <property type="entry name" value="Dimeric alpha+beta barrel"/>
    <property type="match status" value="1"/>
</dbReference>
<name>A0ABT8KSQ3_9BACT</name>
<sequence>MSKKCFSLLAFVVIISIGFFSNTQGQAKKSYVLAILSVNAESFSLSEHEKNSIQKKHAANIRALMEQGKLLVVGPFEGGGGIYVFKPDSKESIVEILNEDPAVKANRFNVEVFNWTPRIGNVCSTDTAAEALKYNFVRYEFNIYKATVRKLPELLDQHKEHLKSFESSGVIVIEGYFDNNEGEILLCKKDTDLDALIGRDPTVMNGFMIPEIRSLFVSEGSFCERY</sequence>
<dbReference type="EMBL" id="JAUJEA010000008">
    <property type="protein sequence ID" value="MDN5203756.1"/>
    <property type="molecule type" value="Genomic_DNA"/>
</dbReference>
<evidence type="ECO:0000256" key="1">
    <source>
        <dbReference type="ARBA" id="ARBA00007689"/>
    </source>
</evidence>
<dbReference type="PANTHER" id="PTHR37828:SF1">
    <property type="entry name" value="YCII-RELATED DOMAIN-CONTAINING PROTEIN"/>
    <property type="match status" value="1"/>
</dbReference>
<evidence type="ECO:0000313" key="3">
    <source>
        <dbReference type="EMBL" id="MDN5203756.1"/>
    </source>
</evidence>
<comment type="caution">
    <text evidence="3">The sequence shown here is derived from an EMBL/GenBank/DDBJ whole genome shotgun (WGS) entry which is preliminary data.</text>
</comment>
<dbReference type="RefSeq" id="WP_346753779.1">
    <property type="nucleotide sequence ID" value="NZ_JAUJEA010000008.1"/>
</dbReference>
<protein>
    <submittedName>
        <fullName evidence="3">YciI family protein</fullName>
    </submittedName>
</protein>
<feature type="domain" description="YCII-related" evidence="2">
    <location>
        <begin position="44"/>
        <end position="116"/>
    </location>
</feature>
<dbReference type="InterPro" id="IPR011008">
    <property type="entry name" value="Dimeric_a/b-barrel"/>
</dbReference>
<reference evidence="3" key="1">
    <citation type="submission" date="2023-06" db="EMBL/GenBank/DDBJ databases">
        <title>Genomic of Parafulvivirga corallium.</title>
        <authorList>
            <person name="Wang G."/>
        </authorList>
    </citation>
    <scope>NUCLEOTIDE SEQUENCE</scope>
    <source>
        <strain evidence="3">BMA10</strain>
    </source>
</reference>
<proteinExistence type="inferred from homology"/>
<dbReference type="Proteomes" id="UP001172082">
    <property type="component" value="Unassembled WGS sequence"/>
</dbReference>
<comment type="similarity">
    <text evidence="1">Belongs to the YciI family.</text>
</comment>
<dbReference type="InterPro" id="IPR005545">
    <property type="entry name" value="YCII"/>
</dbReference>
<evidence type="ECO:0000313" key="4">
    <source>
        <dbReference type="Proteomes" id="UP001172082"/>
    </source>
</evidence>
<evidence type="ECO:0000259" key="2">
    <source>
        <dbReference type="Pfam" id="PF03795"/>
    </source>
</evidence>
<dbReference type="PANTHER" id="PTHR37828">
    <property type="entry name" value="GSR2449 PROTEIN"/>
    <property type="match status" value="1"/>
</dbReference>
<organism evidence="3 4">
    <name type="scientific">Splendidivirga corallicola</name>
    <dbReference type="NCBI Taxonomy" id="3051826"/>
    <lineage>
        <taxon>Bacteria</taxon>
        <taxon>Pseudomonadati</taxon>
        <taxon>Bacteroidota</taxon>
        <taxon>Cytophagia</taxon>
        <taxon>Cytophagales</taxon>
        <taxon>Splendidivirgaceae</taxon>
        <taxon>Splendidivirga</taxon>
    </lineage>
</organism>